<dbReference type="PANTHER" id="PTHR48454:SF2">
    <property type="entry name" value="PUTATIVE RNA-BINDING DOMAIN-CONTAINING PROTEIN-RELATED"/>
    <property type="match status" value="1"/>
</dbReference>
<feature type="compositionally biased region" description="Basic and acidic residues" evidence="2">
    <location>
        <begin position="427"/>
        <end position="436"/>
    </location>
</feature>
<feature type="compositionally biased region" description="Polar residues" evidence="2">
    <location>
        <begin position="657"/>
        <end position="674"/>
    </location>
</feature>
<feature type="compositionally biased region" description="Basic and acidic residues" evidence="2">
    <location>
        <begin position="378"/>
        <end position="392"/>
    </location>
</feature>
<reference evidence="4 5" key="1">
    <citation type="journal article" date="2020" name="bioRxiv">
        <title>Sequence and annotation of 42 cannabis genomes reveals extensive copy number variation in cannabinoid synthesis and pathogen resistance genes.</title>
        <authorList>
            <person name="Mckernan K.J."/>
            <person name="Helbert Y."/>
            <person name="Kane L.T."/>
            <person name="Ebling H."/>
            <person name="Zhang L."/>
            <person name="Liu B."/>
            <person name="Eaton Z."/>
            <person name="Mclaughlin S."/>
            <person name="Kingan S."/>
            <person name="Baybayan P."/>
            <person name="Concepcion G."/>
            <person name="Jordan M."/>
            <person name="Riva A."/>
            <person name="Barbazuk W."/>
            <person name="Harkins T."/>
        </authorList>
    </citation>
    <scope>NUCLEOTIDE SEQUENCE [LARGE SCALE GENOMIC DNA]</scope>
    <source>
        <strain evidence="5">cv. Jamaican Lion 4</strain>
        <tissue evidence="4">Leaf</tissue>
    </source>
</reference>
<feature type="coiled-coil region" evidence="1">
    <location>
        <begin position="1150"/>
        <end position="1236"/>
    </location>
</feature>
<feature type="region of interest" description="Disordered" evidence="2">
    <location>
        <begin position="294"/>
        <end position="517"/>
    </location>
</feature>
<dbReference type="Proteomes" id="UP000583929">
    <property type="component" value="Unassembled WGS sequence"/>
</dbReference>
<feature type="non-terminal residue" evidence="4">
    <location>
        <position position="1"/>
    </location>
</feature>
<feature type="compositionally biased region" description="Polar residues" evidence="2">
    <location>
        <begin position="874"/>
        <end position="901"/>
    </location>
</feature>
<keyword evidence="5" id="KW-1185">Reference proteome</keyword>
<proteinExistence type="predicted"/>
<feature type="compositionally biased region" description="Basic and acidic residues" evidence="2">
    <location>
        <begin position="295"/>
        <end position="326"/>
    </location>
</feature>
<feature type="compositionally biased region" description="Basic and acidic residues" evidence="2">
    <location>
        <begin position="1409"/>
        <end position="1436"/>
    </location>
</feature>
<gene>
    <name evidence="4" type="ORF">G4B88_027279</name>
</gene>
<feature type="compositionally biased region" description="Basic and acidic residues" evidence="2">
    <location>
        <begin position="616"/>
        <end position="634"/>
    </location>
</feature>
<comment type="caution">
    <text evidence="4">The sequence shown here is derived from an EMBL/GenBank/DDBJ whole genome shotgun (WGS) entry which is preliminary data.</text>
</comment>
<evidence type="ECO:0000313" key="4">
    <source>
        <dbReference type="EMBL" id="KAF4397539.1"/>
    </source>
</evidence>
<feature type="compositionally biased region" description="Polar residues" evidence="2">
    <location>
        <begin position="1014"/>
        <end position="1025"/>
    </location>
</feature>
<evidence type="ECO:0000256" key="2">
    <source>
        <dbReference type="SAM" id="MobiDB-lite"/>
    </source>
</evidence>
<feature type="region of interest" description="Disordered" evidence="2">
    <location>
        <begin position="130"/>
        <end position="167"/>
    </location>
</feature>
<evidence type="ECO:0008006" key="6">
    <source>
        <dbReference type="Google" id="ProtNLM"/>
    </source>
</evidence>
<feature type="region of interest" description="Disordered" evidence="2">
    <location>
        <begin position="713"/>
        <end position="798"/>
    </location>
</feature>
<protein>
    <recommendedName>
        <fullName evidence="6">Proton pump-interactor 1</fullName>
    </recommendedName>
</protein>
<accession>A0A7J6HS10</accession>
<keyword evidence="3" id="KW-0472">Membrane</keyword>
<evidence type="ECO:0000313" key="5">
    <source>
        <dbReference type="Proteomes" id="UP000583929"/>
    </source>
</evidence>
<evidence type="ECO:0000256" key="1">
    <source>
        <dbReference type="SAM" id="Coils"/>
    </source>
</evidence>
<keyword evidence="1" id="KW-0175">Coiled coil</keyword>
<keyword evidence="3" id="KW-1133">Transmembrane helix</keyword>
<feature type="region of interest" description="Disordered" evidence="2">
    <location>
        <begin position="1406"/>
        <end position="1436"/>
    </location>
</feature>
<feature type="region of interest" description="Disordered" evidence="2">
    <location>
        <begin position="977"/>
        <end position="996"/>
    </location>
</feature>
<feature type="region of interest" description="Disordered" evidence="2">
    <location>
        <begin position="1463"/>
        <end position="1575"/>
    </location>
</feature>
<sequence length="1618" mass="177003">YGSGFGSRVRVWVPGPCQVPVPILGRVLNPSLGPGPSPGPRPVLSLGSGPSLGSGVPDLSPGLVLGLGPGSGLGSRSQVWVLVPGSCPRSESRVWVRVQVHVQVLGPIRVPGPGSGMGLGSESWVLGQVRVPCTDPSSGSGSRCPGSESGPTSGSGSGSRLGSGLGPSPGFGTQVWVHVQIRSDPNQKKIRSCLIRCTMTADVHESVVVNGGEAVIQEQSDRDLSPTCTVTSTTHDPVNAKDDFDGSYVFVSDTDDRDKDLVDSDLNNGESLHLPVENNESVQLEEGEVVVVIEQSDHNGVNDDKVEGEGEKHDSNGDCQTEKESIAVDQSEQPADNGVVEAVEFSNDLSTSDHKTEAETIVVDQSEQPSHNGEVEATTDHEAEKEAVHIDQSEQPAHSGDVEAVEISRDLSIPDLKIENETVAIDQSEHPAHSGDGEVVEISGDLSTADSKIENEIVTDQSEQSAHNGDAEAVEISGQSSTPDHKIENDSIVIDQSEQPAHNGDVKDVQISCDSPSADHITENETVAIDQSEQPAHNAEVEAVEISSDLFTADHKTDNGTEVIVQSEPPAHIVEVEVEEDARAEDVRGSLTTESEMVAVDFPEQSTYNGEVEAVNDDKVQDKPDLAGDEKENLESDTGVTDAQSPAHQEEEKEQVEPSNEIPSEDSPGSPTNDLEQDPTATPCVEAEIKDLSISNESCDVVPAAVHEQNCISEDVVHENPAEENGPSALDNEKPLSVSEEVPVEGSQADNEVHLDRTLETPSCSEADQTTETEPNEGPLSENKGEGSPAGLEESISETVVITDLVDACQNTPVQTDESVENAESLTSSYDCSNALVSGEIAPDAIAENSDVDNEASLPAGDHSTCDVEDVRSTETVTGKSNQESIEINPSSPANEVSFQPENSSNIEEIVESENSDRIPERAGSQSISWAESVDDDSSLPVVVAVDVKPESEVENASAVSERDMSGVDVAVLEGKDSESGVDSNHIPEHVGNDVESTCEEVASIDRTQKDEASTSLPEDSSEGQNVEVEVVKKPFYYMIRVPRFDDGDLREQINDAQLQVEERTKSRDSFRAHIQTKRAALKDFSDKVQALLKEERAARDLFKSKRQEMDSAVSEINKVKNALSVGDIDGRIRSMEHMIEHETLPLKEEKQYIREIKQLKQHREQLSSSMGTQDEIKQTLDQKDKIEERLKVLRKELDLLRDKLNKAEEATQIAKKSFKDENEKLNSILSQYRAADDVRQDAYAHLQSLRKQQYEKNKNFWRYKDDAKVALNLSLNGDKEQLQRLCLDQVERTMELWNNNDAFRREYIKWNTRSTIRRLRTLDGRALGPDEEPPVMPEIVNNRVNKDNHVKVASVPDVKQDFPVKVEKPDHKSVAKVVEREDRTAKTKAAAKSTISSGISPVTVSGVDETKEKEKVKEEELRRSKEEEELARKADELARKAEELRKEEAAAKLKQLRKLEEKAKAKEAMDRKKKMAEKARVRAEIRAQKEAEEKEKERERRAKKKERKKATNETDVTNEEEVDSAPTSSSEVAAATPIESETKERSTTTAVKRPQKGSQFVKQSRAKSMPLPLRNRGKRKMQPWMWGALTLVVVVLALFLVGVGGFSYKSCLQWLGL</sequence>
<dbReference type="EMBL" id="JAATIQ010000033">
    <property type="protein sequence ID" value="KAF4397539.1"/>
    <property type="molecule type" value="Genomic_DNA"/>
</dbReference>
<feature type="region of interest" description="Disordered" evidence="2">
    <location>
        <begin position="846"/>
        <end position="936"/>
    </location>
</feature>
<feature type="compositionally biased region" description="Polar residues" evidence="2">
    <location>
        <begin position="458"/>
        <end position="467"/>
    </location>
</feature>
<feature type="region of interest" description="Disordered" evidence="2">
    <location>
        <begin position="562"/>
        <end position="684"/>
    </location>
</feature>
<feature type="compositionally biased region" description="Polar residues" evidence="2">
    <location>
        <begin position="636"/>
        <end position="647"/>
    </location>
</feature>
<feature type="region of interest" description="Disordered" evidence="2">
    <location>
        <begin position="1006"/>
        <end position="1025"/>
    </location>
</feature>
<dbReference type="PANTHER" id="PTHR48454">
    <property type="entry name" value="PUTATIVE RNA-BINDING DOMAIN-CONTAINING PROTEIN-RELATED"/>
    <property type="match status" value="1"/>
</dbReference>
<organism evidence="4 5">
    <name type="scientific">Cannabis sativa</name>
    <name type="common">Hemp</name>
    <name type="synonym">Marijuana</name>
    <dbReference type="NCBI Taxonomy" id="3483"/>
    <lineage>
        <taxon>Eukaryota</taxon>
        <taxon>Viridiplantae</taxon>
        <taxon>Streptophyta</taxon>
        <taxon>Embryophyta</taxon>
        <taxon>Tracheophyta</taxon>
        <taxon>Spermatophyta</taxon>
        <taxon>Magnoliopsida</taxon>
        <taxon>eudicotyledons</taxon>
        <taxon>Gunneridae</taxon>
        <taxon>Pentapetalae</taxon>
        <taxon>rosids</taxon>
        <taxon>fabids</taxon>
        <taxon>Rosales</taxon>
        <taxon>Cannabaceae</taxon>
        <taxon>Cannabis</taxon>
    </lineage>
</organism>
<evidence type="ECO:0000256" key="3">
    <source>
        <dbReference type="SAM" id="Phobius"/>
    </source>
</evidence>
<name>A0A7J6HS10_CANSA</name>
<feature type="compositionally biased region" description="Basic and acidic residues" evidence="2">
    <location>
        <begin position="1463"/>
        <end position="1501"/>
    </location>
</feature>
<feature type="compositionally biased region" description="Basic and acidic residues" evidence="2">
    <location>
        <begin position="864"/>
        <end position="873"/>
    </location>
</feature>
<feature type="compositionally biased region" description="Low complexity" evidence="2">
    <location>
        <begin position="136"/>
        <end position="152"/>
    </location>
</feature>
<feature type="compositionally biased region" description="Gly residues" evidence="2">
    <location>
        <begin position="153"/>
        <end position="167"/>
    </location>
</feature>
<keyword evidence="3" id="KW-0812">Transmembrane</keyword>
<feature type="transmembrane region" description="Helical" evidence="3">
    <location>
        <begin position="1585"/>
        <end position="1609"/>
    </location>
</feature>